<evidence type="ECO:0000256" key="2">
    <source>
        <dbReference type="ARBA" id="ARBA00023125"/>
    </source>
</evidence>
<evidence type="ECO:0000259" key="5">
    <source>
        <dbReference type="PROSITE" id="PS01124"/>
    </source>
</evidence>
<protein>
    <submittedName>
        <fullName evidence="6">Helix-turn-helix protein</fullName>
    </submittedName>
</protein>
<gene>
    <name evidence="6" type="ORF">B0I10_11920</name>
</gene>
<accession>A0A328WJR4</accession>
<evidence type="ECO:0000256" key="3">
    <source>
        <dbReference type="ARBA" id="ARBA00023163"/>
    </source>
</evidence>
<name>A0A328WJR4_9FLAO</name>
<proteinExistence type="predicted"/>
<reference evidence="6 7" key="1">
    <citation type="submission" date="2018-06" db="EMBL/GenBank/DDBJ databases">
        <title>Genomic Encyclopedia of Type Strains, Phase III (KMG-III): the genomes of soil and plant-associated and newly described type strains.</title>
        <authorList>
            <person name="Whitman W."/>
        </authorList>
    </citation>
    <scope>NUCLEOTIDE SEQUENCE [LARGE SCALE GENOMIC DNA]</scope>
    <source>
        <strain evidence="6 7">CGMCC 1.12504</strain>
    </source>
</reference>
<sequence length="348" mass="41329">MNKYGLQVSEELENEEMVVYFNLSEGVNHYFKKNYTLAIKQMSRCIPELENKNDVANATVAYFYIAKSYWSRKEYNKALPYLIKVNNEYEKQNYIRPDLRENFELLIQYYKNKKNKDEQLRYIQKLIKADSLFNVNFQYLSKKIFKEFDTKELIAEKKRIEKEKKTQQILFSSTIGLTVSFSIALLLYHIQNRKKLKKRFNEIMKNENSQSRKAKPVYNENGELNINPEVVQTILQKLEKFENSKKILTKDLTITKLATIVNSNPRYVARVIQQYRHKKSIDYVSSLKINYIINILKTESKFRNYTNKALAEEVGFSSTHNFTNAFKKNTGLSPTYFIENLKKFKAEK</sequence>
<evidence type="ECO:0000256" key="4">
    <source>
        <dbReference type="SAM" id="Phobius"/>
    </source>
</evidence>
<dbReference type="InterPro" id="IPR018060">
    <property type="entry name" value="HTH_AraC"/>
</dbReference>
<dbReference type="PANTHER" id="PTHR43280:SF2">
    <property type="entry name" value="HTH-TYPE TRANSCRIPTIONAL REGULATOR EXSA"/>
    <property type="match status" value="1"/>
</dbReference>
<dbReference type="Pfam" id="PF12833">
    <property type="entry name" value="HTH_18"/>
    <property type="match status" value="1"/>
</dbReference>
<dbReference type="InterPro" id="IPR009057">
    <property type="entry name" value="Homeodomain-like_sf"/>
</dbReference>
<keyword evidence="1" id="KW-0805">Transcription regulation</keyword>
<keyword evidence="7" id="KW-1185">Reference proteome</keyword>
<keyword evidence="3" id="KW-0804">Transcription</keyword>
<dbReference type="InterPro" id="IPR011990">
    <property type="entry name" value="TPR-like_helical_dom_sf"/>
</dbReference>
<keyword evidence="4" id="KW-1133">Transmembrane helix</keyword>
<dbReference type="SUPFAM" id="SSF48452">
    <property type="entry name" value="TPR-like"/>
    <property type="match status" value="1"/>
</dbReference>
<dbReference type="RefSeq" id="WP_146740381.1">
    <property type="nucleotide sequence ID" value="NZ_QLSV01000019.1"/>
</dbReference>
<dbReference type="PROSITE" id="PS01124">
    <property type="entry name" value="HTH_ARAC_FAMILY_2"/>
    <property type="match status" value="1"/>
</dbReference>
<dbReference type="EMBL" id="QLSV01000019">
    <property type="protein sequence ID" value="RAR46461.1"/>
    <property type="molecule type" value="Genomic_DNA"/>
</dbReference>
<dbReference type="SMART" id="SM00342">
    <property type="entry name" value="HTH_ARAC"/>
    <property type="match status" value="1"/>
</dbReference>
<keyword evidence="4" id="KW-0812">Transmembrane</keyword>
<evidence type="ECO:0000313" key="7">
    <source>
        <dbReference type="Proteomes" id="UP000249518"/>
    </source>
</evidence>
<keyword evidence="2" id="KW-0238">DNA-binding</keyword>
<organism evidence="6 7">
    <name type="scientific">Flavobacterium lacus</name>
    <dbReference type="NCBI Taxonomy" id="1353778"/>
    <lineage>
        <taxon>Bacteria</taxon>
        <taxon>Pseudomonadati</taxon>
        <taxon>Bacteroidota</taxon>
        <taxon>Flavobacteriia</taxon>
        <taxon>Flavobacteriales</taxon>
        <taxon>Flavobacteriaceae</taxon>
        <taxon>Flavobacterium</taxon>
    </lineage>
</organism>
<keyword evidence="4" id="KW-0472">Membrane</keyword>
<evidence type="ECO:0000256" key="1">
    <source>
        <dbReference type="ARBA" id="ARBA00023015"/>
    </source>
</evidence>
<dbReference type="Gene3D" id="1.10.10.60">
    <property type="entry name" value="Homeodomain-like"/>
    <property type="match status" value="1"/>
</dbReference>
<dbReference type="Proteomes" id="UP000249518">
    <property type="component" value="Unassembled WGS sequence"/>
</dbReference>
<dbReference type="AlphaFoldDB" id="A0A328WJR4"/>
<feature type="transmembrane region" description="Helical" evidence="4">
    <location>
        <begin position="169"/>
        <end position="190"/>
    </location>
</feature>
<dbReference type="OrthoDB" id="5295174at2"/>
<dbReference type="GO" id="GO:0043565">
    <property type="term" value="F:sequence-specific DNA binding"/>
    <property type="evidence" value="ECO:0007669"/>
    <property type="project" value="InterPro"/>
</dbReference>
<evidence type="ECO:0000313" key="6">
    <source>
        <dbReference type="EMBL" id="RAR46461.1"/>
    </source>
</evidence>
<dbReference type="Gene3D" id="1.25.40.10">
    <property type="entry name" value="Tetratricopeptide repeat domain"/>
    <property type="match status" value="1"/>
</dbReference>
<comment type="caution">
    <text evidence="6">The sequence shown here is derived from an EMBL/GenBank/DDBJ whole genome shotgun (WGS) entry which is preliminary data.</text>
</comment>
<dbReference type="SUPFAM" id="SSF46689">
    <property type="entry name" value="Homeodomain-like"/>
    <property type="match status" value="1"/>
</dbReference>
<feature type="domain" description="HTH araC/xylS-type" evidence="5">
    <location>
        <begin position="232"/>
        <end position="340"/>
    </location>
</feature>
<dbReference type="GO" id="GO:0003700">
    <property type="term" value="F:DNA-binding transcription factor activity"/>
    <property type="evidence" value="ECO:0007669"/>
    <property type="project" value="InterPro"/>
</dbReference>
<dbReference type="PANTHER" id="PTHR43280">
    <property type="entry name" value="ARAC-FAMILY TRANSCRIPTIONAL REGULATOR"/>
    <property type="match status" value="1"/>
</dbReference>